<organism evidence="1">
    <name type="scientific">Lepeophtheirus salmonis</name>
    <name type="common">Salmon louse</name>
    <name type="synonym">Caligus salmonis</name>
    <dbReference type="NCBI Taxonomy" id="72036"/>
    <lineage>
        <taxon>Eukaryota</taxon>
        <taxon>Metazoa</taxon>
        <taxon>Ecdysozoa</taxon>
        <taxon>Arthropoda</taxon>
        <taxon>Crustacea</taxon>
        <taxon>Multicrustacea</taxon>
        <taxon>Hexanauplia</taxon>
        <taxon>Copepoda</taxon>
        <taxon>Siphonostomatoida</taxon>
        <taxon>Caligidae</taxon>
        <taxon>Lepeophtheirus</taxon>
    </lineage>
</organism>
<name>A0A0K2UEV5_LEPSM</name>
<proteinExistence type="predicted"/>
<protein>
    <submittedName>
        <fullName evidence="1">Uncharacterized protein</fullName>
    </submittedName>
</protein>
<dbReference type="AlphaFoldDB" id="A0A0K2UEV5"/>
<dbReference type="EMBL" id="HACA01019428">
    <property type="protein sequence ID" value="CDW36789.1"/>
    <property type="molecule type" value="Transcribed_RNA"/>
</dbReference>
<accession>A0A0K2UEV5</accession>
<reference evidence="1" key="1">
    <citation type="submission" date="2014-05" db="EMBL/GenBank/DDBJ databases">
        <authorList>
            <person name="Chronopoulou M."/>
        </authorList>
    </citation>
    <scope>NUCLEOTIDE SEQUENCE</scope>
    <source>
        <tissue evidence="1">Whole organism</tissue>
    </source>
</reference>
<evidence type="ECO:0000313" key="1">
    <source>
        <dbReference type="EMBL" id="CDW36789.1"/>
    </source>
</evidence>
<sequence>MQGDHGAFIRDGCQFIAF</sequence>